<keyword evidence="3" id="KW-0472">Membrane</keyword>
<comment type="similarity">
    <text evidence="2">Belongs to the AB hydrolase superfamily. Epoxide hydrolase family.</text>
</comment>
<dbReference type="Pfam" id="PF00561">
    <property type="entry name" value="Abhydrolase_1"/>
    <property type="match status" value="1"/>
</dbReference>
<dbReference type="InterPro" id="IPR000073">
    <property type="entry name" value="AB_hydrolase_1"/>
</dbReference>
<dbReference type="InterPro" id="IPR000639">
    <property type="entry name" value="Epox_hydrolase-like"/>
</dbReference>
<proteinExistence type="inferred from homology"/>
<name>A0AAW2I2W0_9NEOP</name>
<dbReference type="AlphaFoldDB" id="A0AAW2I2W0"/>
<evidence type="ECO:0000259" key="4">
    <source>
        <dbReference type="Pfam" id="PF00561"/>
    </source>
</evidence>
<dbReference type="InterPro" id="IPR029058">
    <property type="entry name" value="AB_hydrolase_fold"/>
</dbReference>
<evidence type="ECO:0000256" key="2">
    <source>
        <dbReference type="ARBA" id="ARBA00038334"/>
    </source>
</evidence>
<gene>
    <name evidence="5" type="ORF">PYX00_003680</name>
</gene>
<accession>A0AAW2I2W0</accession>
<evidence type="ECO:0000256" key="1">
    <source>
        <dbReference type="ARBA" id="ARBA00022801"/>
    </source>
</evidence>
<dbReference type="PRINTS" id="PR00412">
    <property type="entry name" value="EPOXHYDRLASE"/>
</dbReference>
<dbReference type="GO" id="GO:0004301">
    <property type="term" value="F:epoxide hydrolase activity"/>
    <property type="evidence" value="ECO:0007669"/>
    <property type="project" value="UniProtKB-ARBA"/>
</dbReference>
<evidence type="ECO:0000313" key="5">
    <source>
        <dbReference type="EMBL" id="KAL0275992.1"/>
    </source>
</evidence>
<evidence type="ECO:0000256" key="3">
    <source>
        <dbReference type="SAM" id="Phobius"/>
    </source>
</evidence>
<keyword evidence="1" id="KW-0378">Hydrolase</keyword>
<dbReference type="SUPFAM" id="SSF53474">
    <property type="entry name" value="alpha/beta-Hydrolases"/>
    <property type="match status" value="1"/>
</dbReference>
<organism evidence="5">
    <name type="scientific">Menopon gallinae</name>
    <name type="common">poultry shaft louse</name>
    <dbReference type="NCBI Taxonomy" id="328185"/>
    <lineage>
        <taxon>Eukaryota</taxon>
        <taxon>Metazoa</taxon>
        <taxon>Ecdysozoa</taxon>
        <taxon>Arthropoda</taxon>
        <taxon>Hexapoda</taxon>
        <taxon>Insecta</taxon>
        <taxon>Pterygota</taxon>
        <taxon>Neoptera</taxon>
        <taxon>Paraneoptera</taxon>
        <taxon>Psocodea</taxon>
        <taxon>Troctomorpha</taxon>
        <taxon>Phthiraptera</taxon>
        <taxon>Amblycera</taxon>
        <taxon>Menoponidae</taxon>
        <taxon>Menopon</taxon>
    </lineage>
</organism>
<dbReference type="PANTHER" id="PTHR43329">
    <property type="entry name" value="EPOXIDE HYDROLASE"/>
    <property type="match status" value="1"/>
</dbReference>
<keyword evidence="3" id="KW-0812">Transmembrane</keyword>
<keyword evidence="3" id="KW-1133">Transmembrane helix</keyword>
<feature type="transmembrane region" description="Helical" evidence="3">
    <location>
        <begin position="21"/>
        <end position="38"/>
    </location>
</feature>
<sequence length="341" mass="39955">MARHKQQRCWLKLPLIQRLKIQCYSLVLVVWVLIKYAFELLWKSEKKRTESWDRPPSCLIDNAIGYHSYVKLQGVKLHYVVVGDKNLPMALLLHGFPDCWIGWRHQIKLLSESFRVFAIDLKGFGDSDKPIWRTRYNVDVVINEIAELINSMGYSKCTLIGHDLGAHIGWYFVTARPDLVVKFVAISCPHPNIFWDNIPVSSQFNSRWIQFCQIPYFPEMEARKNNLAIIDTLFNHLSVKREEKLKNAYKYVFSRSTDWTGPINYYRNLPFYRIKDDNKVEVPTMLILGNKDPLVKLESVVKSTEYVTKFELKIVENSGHFPHQERPNDVNKFLLSFLTGL</sequence>
<protein>
    <recommendedName>
        <fullName evidence="4">AB hydrolase-1 domain-containing protein</fullName>
    </recommendedName>
</protein>
<dbReference type="Gene3D" id="3.40.50.1820">
    <property type="entry name" value="alpha/beta hydrolase"/>
    <property type="match status" value="1"/>
</dbReference>
<reference evidence="5" key="1">
    <citation type="journal article" date="2024" name="Gigascience">
        <title>Chromosome-level genome of the poultry shaft louse Menopon gallinae provides insight into the host-switching and adaptive evolution of parasitic lice.</title>
        <authorList>
            <person name="Xu Y."/>
            <person name="Ma L."/>
            <person name="Liu S."/>
            <person name="Liang Y."/>
            <person name="Liu Q."/>
            <person name="He Z."/>
            <person name="Tian L."/>
            <person name="Duan Y."/>
            <person name="Cai W."/>
            <person name="Li H."/>
            <person name="Song F."/>
        </authorList>
    </citation>
    <scope>NUCLEOTIDE SEQUENCE</scope>
    <source>
        <strain evidence="5">Cailab_2023a</strain>
    </source>
</reference>
<dbReference type="PRINTS" id="PR00111">
    <property type="entry name" value="ABHYDROLASE"/>
</dbReference>
<comment type="caution">
    <text evidence="5">The sequence shown here is derived from an EMBL/GenBank/DDBJ whole genome shotgun (WGS) entry which is preliminary data.</text>
</comment>
<feature type="domain" description="AB hydrolase-1" evidence="4">
    <location>
        <begin position="91"/>
        <end position="197"/>
    </location>
</feature>
<dbReference type="EMBL" id="JARGDH010000002">
    <property type="protein sequence ID" value="KAL0275992.1"/>
    <property type="molecule type" value="Genomic_DNA"/>
</dbReference>